<evidence type="ECO:0000313" key="2">
    <source>
        <dbReference type="EMBL" id="GAT32277.1"/>
    </source>
</evidence>
<comment type="caution">
    <text evidence="2">The sequence shown here is derived from an EMBL/GenBank/DDBJ whole genome shotgun (WGS) entry which is preliminary data.</text>
</comment>
<keyword evidence="1" id="KW-0812">Transmembrane</keyword>
<feature type="transmembrane region" description="Helical" evidence="1">
    <location>
        <begin position="20"/>
        <end position="36"/>
    </location>
</feature>
<dbReference type="AlphaFoldDB" id="A0A146G5M9"/>
<dbReference type="Proteomes" id="UP000076023">
    <property type="component" value="Unassembled WGS sequence"/>
</dbReference>
<keyword evidence="3" id="KW-1185">Reference proteome</keyword>
<keyword evidence="1" id="KW-0472">Membrane</keyword>
<dbReference type="STRING" id="690879.TSACC_2675"/>
<organism evidence="2 3">
    <name type="scientific">Terrimicrobium sacchariphilum</name>
    <dbReference type="NCBI Taxonomy" id="690879"/>
    <lineage>
        <taxon>Bacteria</taxon>
        <taxon>Pseudomonadati</taxon>
        <taxon>Verrucomicrobiota</taxon>
        <taxon>Terrimicrobiia</taxon>
        <taxon>Terrimicrobiales</taxon>
        <taxon>Terrimicrobiaceae</taxon>
        <taxon>Terrimicrobium</taxon>
    </lineage>
</organism>
<accession>A0A146G5M9</accession>
<protein>
    <submittedName>
        <fullName evidence="2">Uncharacterized protein</fullName>
    </submittedName>
</protein>
<gene>
    <name evidence="2" type="ORF">TSACC_2675</name>
</gene>
<reference evidence="3" key="1">
    <citation type="journal article" date="2017" name="Genome Announc.">
        <title>Draft Genome Sequence of Terrimicrobium sacchariphilum NM-5T, a Facultative Anaerobic Soil Bacterium of the Class Spartobacteria.</title>
        <authorList>
            <person name="Qiu Y.L."/>
            <person name="Tourlousse D.M."/>
            <person name="Matsuura N."/>
            <person name="Ohashi A."/>
            <person name="Sekiguchi Y."/>
        </authorList>
    </citation>
    <scope>NUCLEOTIDE SEQUENCE [LARGE SCALE GENOMIC DNA]</scope>
    <source>
        <strain evidence="3">NM-5</strain>
    </source>
</reference>
<name>A0A146G5M9_TERSA</name>
<evidence type="ECO:0000313" key="3">
    <source>
        <dbReference type="Proteomes" id="UP000076023"/>
    </source>
</evidence>
<sequence>MHVAFAGGILLFNEKNVRQKLPVIVILLVGIVITMLG</sequence>
<proteinExistence type="predicted"/>
<dbReference type="EMBL" id="BDCO01000002">
    <property type="protein sequence ID" value="GAT32277.1"/>
    <property type="molecule type" value="Genomic_DNA"/>
</dbReference>
<keyword evidence="1" id="KW-1133">Transmembrane helix</keyword>
<evidence type="ECO:0000256" key="1">
    <source>
        <dbReference type="SAM" id="Phobius"/>
    </source>
</evidence>
<dbReference type="InParanoid" id="A0A146G5M9"/>